<dbReference type="Proteomes" id="UP000324209">
    <property type="component" value="Chromosome"/>
</dbReference>
<reference evidence="1 2" key="1">
    <citation type="submission" date="2019-02" db="EMBL/GenBank/DDBJ databases">
        <title>Complete Genome Sequence and Methylome Analysis of free living Spirochaetas.</title>
        <authorList>
            <person name="Fomenkov A."/>
            <person name="Dubinina G."/>
            <person name="Leshcheva N."/>
            <person name="Mikheeva N."/>
            <person name="Grabovich M."/>
            <person name="Vincze T."/>
            <person name="Roberts R.J."/>
        </authorList>
    </citation>
    <scope>NUCLEOTIDE SEQUENCE [LARGE SCALE GENOMIC DNA]</scope>
    <source>
        <strain evidence="1 2">K2</strain>
    </source>
</reference>
<dbReference type="AlphaFoldDB" id="A0A5C1QPD0"/>
<dbReference type="Pfam" id="PF03692">
    <property type="entry name" value="CxxCxxCC"/>
    <property type="match status" value="1"/>
</dbReference>
<proteinExistence type="predicted"/>
<dbReference type="KEGG" id="ock:EXM22_16705"/>
<gene>
    <name evidence="1" type="ORF">EXM22_16705</name>
</gene>
<organism evidence="1 2">
    <name type="scientific">Oceanispirochaeta crateris</name>
    <dbReference type="NCBI Taxonomy" id="2518645"/>
    <lineage>
        <taxon>Bacteria</taxon>
        <taxon>Pseudomonadati</taxon>
        <taxon>Spirochaetota</taxon>
        <taxon>Spirochaetia</taxon>
        <taxon>Spirochaetales</taxon>
        <taxon>Spirochaetaceae</taxon>
        <taxon>Oceanispirochaeta</taxon>
    </lineage>
</organism>
<dbReference type="OrthoDB" id="9810361at2"/>
<keyword evidence="2" id="KW-1185">Reference proteome</keyword>
<dbReference type="InterPro" id="IPR005358">
    <property type="entry name" value="Puta_zinc/iron-chelating_dom"/>
</dbReference>
<protein>
    <submittedName>
        <fullName evidence="1">YkgJ family cysteine cluster protein</fullName>
    </submittedName>
</protein>
<name>A0A5C1QPD0_9SPIO</name>
<evidence type="ECO:0000313" key="2">
    <source>
        <dbReference type="Proteomes" id="UP000324209"/>
    </source>
</evidence>
<accession>A0A5C1QPD0</accession>
<sequence length="190" mass="21924">MNIMEIIVGYEEVLKDVSKESDRLVRLYGESLVCKKGCSACCTDISLLPLEWYTLRERITSSQESFIPENTQGSCALLKEKSCSFYSNRPLICRTHGLPLLYLTEEYDAKGTRVAPEIPDWQISWCDLNFTSVTDETMEEVFDPEDVLNMEEWNTHLKQLNQEFLKTEEGAPFRGKERISIQDLFTKTEA</sequence>
<dbReference type="EMBL" id="CP036150">
    <property type="protein sequence ID" value="QEN09541.1"/>
    <property type="molecule type" value="Genomic_DNA"/>
</dbReference>
<evidence type="ECO:0000313" key="1">
    <source>
        <dbReference type="EMBL" id="QEN09541.1"/>
    </source>
</evidence>